<dbReference type="Gramene" id="PUV26777">
    <property type="protein sequence ID" value="PUV26777"/>
    <property type="gene ID" value="PAHAL_J005700"/>
</dbReference>
<evidence type="ECO:0000313" key="1">
    <source>
        <dbReference type="EMBL" id="PUV26777.1"/>
    </source>
</evidence>
<name>A0A2T7AA05_9POAL</name>
<dbReference type="Proteomes" id="UP000243499">
    <property type="component" value="Unassembled WGS sequence"/>
</dbReference>
<dbReference type="AlphaFoldDB" id="A0A2T7AA05"/>
<accession>A0A2T7AA05</accession>
<dbReference type="EMBL" id="KZ794384">
    <property type="protein sequence ID" value="PUV26777.1"/>
    <property type="molecule type" value="Genomic_DNA"/>
</dbReference>
<sequence length="106" mass="12296">MQMTCKPIHPILLPRNLLMALTRTNRACTPAVLISCRSHCRHQMLEPPAATLAASRITRLVSHASPLHFFRHHSLLQCKFLHFYMTLLTTCKYYLTNVHMQKLNQD</sequence>
<protein>
    <submittedName>
        <fullName evidence="1">Uncharacterized protein</fullName>
    </submittedName>
</protein>
<gene>
    <name evidence="1" type="ORF">PAHAL_J005700</name>
</gene>
<organism evidence="1">
    <name type="scientific">Panicum hallii</name>
    <dbReference type="NCBI Taxonomy" id="206008"/>
    <lineage>
        <taxon>Eukaryota</taxon>
        <taxon>Viridiplantae</taxon>
        <taxon>Streptophyta</taxon>
        <taxon>Embryophyta</taxon>
        <taxon>Tracheophyta</taxon>
        <taxon>Spermatophyta</taxon>
        <taxon>Magnoliopsida</taxon>
        <taxon>Liliopsida</taxon>
        <taxon>Poales</taxon>
        <taxon>Poaceae</taxon>
        <taxon>PACMAD clade</taxon>
        <taxon>Panicoideae</taxon>
        <taxon>Panicodae</taxon>
        <taxon>Paniceae</taxon>
        <taxon>Panicinae</taxon>
        <taxon>Panicum</taxon>
        <taxon>Panicum sect. Panicum</taxon>
    </lineage>
</organism>
<reference evidence="1" key="1">
    <citation type="submission" date="2018-04" db="EMBL/GenBank/DDBJ databases">
        <title>WGS assembly of Panicum hallii.</title>
        <authorList>
            <person name="Lovell J."/>
            <person name="Jenkins J."/>
            <person name="Lowry D."/>
            <person name="Mamidi S."/>
            <person name="Sreedasyam A."/>
            <person name="Weng X."/>
            <person name="Barry K."/>
            <person name="Bonette J."/>
            <person name="Campitelli B."/>
            <person name="Daum C."/>
            <person name="Gordon S."/>
            <person name="Gould B."/>
            <person name="Lipzen A."/>
            <person name="Macqueen A."/>
            <person name="Palacio-Mejia J."/>
            <person name="Plott C."/>
            <person name="Shakirov E."/>
            <person name="Shu S."/>
            <person name="Yoshinaga Y."/>
            <person name="Zane M."/>
            <person name="Rokhsar D."/>
            <person name="Grimwood J."/>
            <person name="Schmutz J."/>
            <person name="Juenger T."/>
        </authorList>
    </citation>
    <scope>NUCLEOTIDE SEQUENCE [LARGE SCALE GENOMIC DNA]</scope>
    <source>
        <strain evidence="1">FIL2</strain>
    </source>
</reference>
<proteinExistence type="predicted"/>